<dbReference type="PANTHER" id="PTHR10877">
    <property type="entry name" value="POLYCYSTIN FAMILY MEMBER"/>
    <property type="match status" value="1"/>
</dbReference>
<keyword evidence="3 10" id="KW-0812">Transmembrane</keyword>
<dbReference type="GO" id="GO:0005509">
    <property type="term" value="F:calcium ion binding"/>
    <property type="evidence" value="ECO:0007669"/>
    <property type="project" value="InterPro"/>
</dbReference>
<keyword evidence="7" id="KW-0479">Metal-binding</keyword>
<dbReference type="PRINTS" id="PR01433">
    <property type="entry name" value="POLYCYSTIN2"/>
</dbReference>
<dbReference type="EMBL" id="JAPXFL010000005">
    <property type="protein sequence ID" value="KAK9506870.1"/>
    <property type="molecule type" value="Genomic_DNA"/>
</dbReference>
<dbReference type="Pfam" id="PF20519">
    <property type="entry name" value="Polycystin_dom"/>
    <property type="match status" value="1"/>
</dbReference>
<feature type="region of interest" description="Disordered" evidence="9">
    <location>
        <begin position="1"/>
        <end position="43"/>
    </location>
</feature>
<evidence type="ECO:0000256" key="5">
    <source>
        <dbReference type="ARBA" id="ARBA00023136"/>
    </source>
</evidence>
<evidence type="ECO:0000313" key="13">
    <source>
        <dbReference type="EMBL" id="KAK9506870.1"/>
    </source>
</evidence>
<keyword evidence="7" id="KW-0107">Calcium channel</keyword>
<dbReference type="InterPro" id="IPR046791">
    <property type="entry name" value="Polycystin_dom"/>
</dbReference>
<evidence type="ECO:0000256" key="3">
    <source>
        <dbReference type="ARBA" id="ARBA00022692"/>
    </source>
</evidence>
<dbReference type="InterPro" id="IPR003915">
    <property type="entry name" value="PKD_2"/>
</dbReference>
<keyword evidence="4 10" id="KW-1133">Transmembrane helix</keyword>
<dbReference type="InterPro" id="IPR051223">
    <property type="entry name" value="Polycystin"/>
</dbReference>
<feature type="compositionally biased region" description="Low complexity" evidence="9">
    <location>
        <begin position="17"/>
        <end position="26"/>
    </location>
</feature>
<accession>A0AAW1D9N4</accession>
<evidence type="ECO:0000259" key="11">
    <source>
        <dbReference type="Pfam" id="PF08016"/>
    </source>
</evidence>
<comment type="similarity">
    <text evidence="2">Belongs to the polycystin family.</text>
</comment>
<dbReference type="InterPro" id="IPR013122">
    <property type="entry name" value="PKD1_2_channel"/>
</dbReference>
<feature type="binding site" evidence="7">
    <location>
        <position position="734"/>
    </location>
    <ligand>
        <name>Ca(2+)</name>
        <dbReference type="ChEBI" id="CHEBI:29108"/>
        <label>2</label>
    </ligand>
</feature>
<keyword evidence="7" id="KW-0407">Ion channel</keyword>
<comment type="subcellular location">
    <subcellularLocation>
        <location evidence="1">Membrane</location>
        <topology evidence="1">Multi-pass membrane protein</topology>
    </subcellularLocation>
</comment>
<feature type="transmembrane region" description="Helical" evidence="10">
    <location>
        <begin position="622"/>
        <end position="646"/>
    </location>
</feature>
<sequence>MCDEDRRRVKRRGNRDSSTSSSSGSEDSIRPAQTAGKHSKEKHDKKKLSWHEFLSKITVGVSTVYERLKKPIYRVFNLNILRLMARKSASVEDTTVASPTDTSETLVGKSYQTWSIRSTVEGKADKDEGTESLVSENTDDIPYIRLYTWAIARSLPDSRRFVMTSIRELIIFILFMFFIILVAMDSLHLYKNIYCQTVMNVLTKTLYTTNSSITAVTNTTGTYYSIRTVPDVWNYINHHLLNVLYFYHKDDRRTVVLLDSDPLMTLFDNILLGPPRIRQVRVKANSCKVPKLFTKWYKRCYDYYSERKEDRHPHKPKYQLTNDIKQAWSWRRTEGSTHFTGKVSRYSPNGYYVDLSRRYNDTNHTIYELKRNHWIDRATRALFFEFVAYTPNTNLFAVVKLVMEMPPGGGVLPMSSCYSMELITVYDVWGILLVICKGILCLFIAYYIIQLLADCKYFSLFYVCSFWGFLDLAIIILFCLMAIMAITREVILMSKLPKLVDNIDKNKHGSFDGILLFVQIINATFACFIILCGIKFIKYFTMSTTVAIIFNTIGKAAVRLLCISLIALFLLLGLSVAGHLVFGSYIEEFSTIPGSIFALFTLPVGGFHFFEETLHHSVGLAPLYLVIYIFIFAIVILSLFIAVLVYTYERAEEKRILFGPKQKYGLSKYLLSVGAWITSWCGCLATSERLKKKSKIMDAKMEYEEIISILARHGFRGDEIKYFLKKHNIEKHRENSEQQLISMYKDLKTKQLLMKEVELHDNLLNHTTGLQNKLEAVESNLQYMSTHVTNLMRKLRMRETRSSL</sequence>
<evidence type="ECO:0000256" key="10">
    <source>
        <dbReference type="SAM" id="Phobius"/>
    </source>
</evidence>
<dbReference type="PANTHER" id="PTHR10877:SF183">
    <property type="entry name" value="AT14535P-RELATED"/>
    <property type="match status" value="1"/>
</dbReference>
<dbReference type="Gene3D" id="1.10.287.70">
    <property type="match status" value="1"/>
</dbReference>
<evidence type="ECO:0000256" key="4">
    <source>
        <dbReference type="ARBA" id="ARBA00022989"/>
    </source>
</evidence>
<keyword evidence="14" id="KW-1185">Reference proteome</keyword>
<feature type="transmembrane region" description="Helical" evidence="10">
    <location>
        <begin position="592"/>
        <end position="610"/>
    </location>
</feature>
<protein>
    <submittedName>
        <fullName evidence="13">Uncharacterized protein</fullName>
    </submittedName>
</protein>
<keyword evidence="7" id="KW-0813">Transport</keyword>
<dbReference type="AlphaFoldDB" id="A0AAW1D9N4"/>
<dbReference type="GO" id="GO:0005262">
    <property type="term" value="F:calcium channel activity"/>
    <property type="evidence" value="ECO:0007669"/>
    <property type="project" value="UniProtKB-KW"/>
</dbReference>
<evidence type="ECO:0000256" key="7">
    <source>
        <dbReference type="PIRSR" id="PIRSR603915-1"/>
    </source>
</evidence>
<name>A0AAW1D9N4_9HEMI</name>
<feature type="transmembrane region" description="Helical" evidence="10">
    <location>
        <begin position="666"/>
        <end position="687"/>
    </location>
</feature>
<dbReference type="Pfam" id="PF08016">
    <property type="entry name" value="PKD_channel"/>
    <property type="match status" value="1"/>
</dbReference>
<keyword evidence="7" id="KW-0406">Ion transport</keyword>
<dbReference type="Proteomes" id="UP001461498">
    <property type="component" value="Unassembled WGS sequence"/>
</dbReference>
<reference evidence="13 14" key="1">
    <citation type="submission" date="2022-12" db="EMBL/GenBank/DDBJ databases">
        <title>Chromosome-level genome assembly of true bugs.</title>
        <authorList>
            <person name="Ma L."/>
            <person name="Li H."/>
        </authorList>
    </citation>
    <scope>NUCLEOTIDE SEQUENCE [LARGE SCALE GENOMIC DNA]</scope>
    <source>
        <strain evidence="13">Lab_2022b</strain>
    </source>
</reference>
<feature type="transmembrane region" description="Helical" evidence="10">
    <location>
        <begin position="169"/>
        <end position="190"/>
    </location>
</feature>
<gene>
    <name evidence="13" type="ORF">O3M35_008726</name>
</gene>
<dbReference type="GO" id="GO:0016020">
    <property type="term" value="C:membrane"/>
    <property type="evidence" value="ECO:0007669"/>
    <property type="project" value="UniProtKB-SubCell"/>
</dbReference>
<keyword evidence="7" id="KW-0106">Calcium</keyword>
<evidence type="ECO:0000259" key="12">
    <source>
        <dbReference type="Pfam" id="PF20519"/>
    </source>
</evidence>
<comment type="caution">
    <text evidence="13">The sequence shown here is derived from an EMBL/GenBank/DDBJ whole genome shotgun (WGS) entry which is preliminary data.</text>
</comment>
<feature type="disulfide bond" evidence="8">
    <location>
        <begin position="287"/>
        <end position="300"/>
    </location>
</feature>
<evidence type="ECO:0000256" key="1">
    <source>
        <dbReference type="ARBA" id="ARBA00004141"/>
    </source>
</evidence>
<feature type="transmembrane region" description="Helical" evidence="10">
    <location>
        <begin position="558"/>
        <end position="586"/>
    </location>
</feature>
<feature type="domain" description="Polycystin cation channel PKD1/PKD2" evidence="11">
    <location>
        <begin position="431"/>
        <end position="649"/>
    </location>
</feature>
<keyword evidence="5 10" id="KW-0472">Membrane</keyword>
<feature type="transmembrane region" description="Helical" evidence="10">
    <location>
        <begin position="514"/>
        <end position="537"/>
    </location>
</feature>
<evidence type="ECO:0000256" key="6">
    <source>
        <dbReference type="ARBA" id="ARBA00023180"/>
    </source>
</evidence>
<keyword evidence="7" id="KW-0109">Calcium transport</keyword>
<feature type="domain" description="Polycystin" evidence="12">
    <location>
        <begin position="223"/>
        <end position="422"/>
    </location>
</feature>
<dbReference type="GO" id="GO:0050982">
    <property type="term" value="P:detection of mechanical stimulus"/>
    <property type="evidence" value="ECO:0007669"/>
    <property type="project" value="TreeGrafter"/>
</dbReference>
<organism evidence="13 14">
    <name type="scientific">Rhynocoris fuscipes</name>
    <dbReference type="NCBI Taxonomy" id="488301"/>
    <lineage>
        <taxon>Eukaryota</taxon>
        <taxon>Metazoa</taxon>
        <taxon>Ecdysozoa</taxon>
        <taxon>Arthropoda</taxon>
        <taxon>Hexapoda</taxon>
        <taxon>Insecta</taxon>
        <taxon>Pterygota</taxon>
        <taxon>Neoptera</taxon>
        <taxon>Paraneoptera</taxon>
        <taxon>Hemiptera</taxon>
        <taxon>Heteroptera</taxon>
        <taxon>Panheteroptera</taxon>
        <taxon>Cimicomorpha</taxon>
        <taxon>Reduviidae</taxon>
        <taxon>Harpactorinae</taxon>
        <taxon>Harpactorini</taxon>
        <taxon>Rhynocoris</taxon>
    </lineage>
</organism>
<feature type="transmembrane region" description="Helical" evidence="10">
    <location>
        <begin position="428"/>
        <end position="448"/>
    </location>
</feature>
<proteinExistence type="inferred from homology"/>
<keyword evidence="6" id="KW-0325">Glycoprotein</keyword>
<evidence type="ECO:0000313" key="14">
    <source>
        <dbReference type="Proteomes" id="UP001461498"/>
    </source>
</evidence>
<evidence type="ECO:0000256" key="8">
    <source>
        <dbReference type="PIRSR" id="PIRSR603915-2"/>
    </source>
</evidence>
<feature type="transmembrane region" description="Helical" evidence="10">
    <location>
        <begin position="460"/>
        <end position="486"/>
    </location>
</feature>
<evidence type="ECO:0000256" key="2">
    <source>
        <dbReference type="ARBA" id="ARBA00007200"/>
    </source>
</evidence>
<evidence type="ECO:0000256" key="9">
    <source>
        <dbReference type="SAM" id="MobiDB-lite"/>
    </source>
</evidence>